<dbReference type="PANTHER" id="PTHR11695">
    <property type="entry name" value="ALCOHOL DEHYDROGENASE RELATED"/>
    <property type="match status" value="1"/>
</dbReference>
<keyword evidence="3" id="KW-1185">Reference proteome</keyword>
<proteinExistence type="predicted"/>
<dbReference type="Pfam" id="PF08240">
    <property type="entry name" value="ADH_N"/>
    <property type="match status" value="1"/>
</dbReference>
<dbReference type="STRING" id="401053.AciPR4_2150"/>
<organism evidence="2 3">
    <name type="scientific">Terriglobus saanensis (strain ATCC BAA-1853 / DSM 23119 / SP1PR4)</name>
    <dbReference type="NCBI Taxonomy" id="401053"/>
    <lineage>
        <taxon>Bacteria</taxon>
        <taxon>Pseudomonadati</taxon>
        <taxon>Acidobacteriota</taxon>
        <taxon>Terriglobia</taxon>
        <taxon>Terriglobales</taxon>
        <taxon>Acidobacteriaceae</taxon>
        <taxon>Terriglobus</taxon>
    </lineage>
</organism>
<dbReference type="RefSeq" id="WP_013568685.1">
    <property type="nucleotide sequence ID" value="NC_014963.1"/>
</dbReference>
<accession>E8V8H3</accession>
<evidence type="ECO:0000313" key="2">
    <source>
        <dbReference type="EMBL" id="ADV82952.1"/>
    </source>
</evidence>
<dbReference type="Pfam" id="PF13602">
    <property type="entry name" value="ADH_zinc_N_2"/>
    <property type="match status" value="1"/>
</dbReference>
<dbReference type="InterPro" id="IPR050700">
    <property type="entry name" value="YIM1/Zinc_Alcohol_DH_Fams"/>
</dbReference>
<dbReference type="AlphaFoldDB" id="E8V8H3"/>
<dbReference type="SMART" id="SM00829">
    <property type="entry name" value="PKS_ER"/>
    <property type="match status" value="1"/>
</dbReference>
<sequence length="315" mass="33776">MKAMQVNSPASDPTLFPVEVPQPIPGDGEVLIRVYAAGVTPTELLWYPTSHTRTGEPRVGAIPGHEFSGAISAFGKDVQAFHVEQPVFGMNDWFSEGATAEFCLTRPENITAKPASLTHESAATVPIGALTAWQGLFERAKLQPGERVLVQGGAGAVGLFVVQLAHLHGAYVIATASQHSIEFLQQLGADEVFDYQGAPFEDKLEKVDVVFDCVGGETLERSWGVLKPSGRLVTIAAQSEGREDQRVKDAFFIVEPNSKQLAMIAEWIEEKKLETFVGAIVPLKLASDAYRGAIKSNGGHGKIVVSVIPVSGTTN</sequence>
<evidence type="ECO:0000259" key="1">
    <source>
        <dbReference type="SMART" id="SM00829"/>
    </source>
</evidence>
<dbReference type="KEGG" id="tsa:AciPR4_2150"/>
<name>E8V8H3_TERSS</name>
<dbReference type="eggNOG" id="COG0604">
    <property type="taxonomic scope" value="Bacteria"/>
</dbReference>
<reference evidence="2 3" key="1">
    <citation type="journal article" date="2012" name="Stand. Genomic Sci.">
        <title>Complete genome sequence of Terriglobus saanensis type strain SP1PR4(T), an Acidobacteria from tundra soil.</title>
        <authorList>
            <person name="Rawat S.R."/>
            <person name="Mannisto M.K."/>
            <person name="Starovoytov V."/>
            <person name="Goodwin L."/>
            <person name="Nolan M."/>
            <person name="Hauser L."/>
            <person name="Land M."/>
            <person name="Davenport K.W."/>
            <person name="Woyke T."/>
            <person name="Haggblom M.M."/>
        </authorList>
    </citation>
    <scope>NUCLEOTIDE SEQUENCE</scope>
    <source>
        <strain evidence="3">ATCC BAA-1853 / DSM 23119 / SP1PR4</strain>
    </source>
</reference>
<dbReference type="HOGENOM" id="CLU_026673_3_3_0"/>
<dbReference type="Gene3D" id="3.90.180.10">
    <property type="entry name" value="Medium-chain alcohol dehydrogenases, catalytic domain"/>
    <property type="match status" value="1"/>
</dbReference>
<dbReference type="InterPro" id="IPR011032">
    <property type="entry name" value="GroES-like_sf"/>
</dbReference>
<evidence type="ECO:0000313" key="3">
    <source>
        <dbReference type="Proteomes" id="UP000006844"/>
    </source>
</evidence>
<dbReference type="SUPFAM" id="SSF50129">
    <property type="entry name" value="GroES-like"/>
    <property type="match status" value="1"/>
</dbReference>
<gene>
    <name evidence="2" type="ordered locus">AciPR4_2150</name>
</gene>
<feature type="domain" description="Enoyl reductase (ER)" evidence="1">
    <location>
        <begin position="10"/>
        <end position="305"/>
    </location>
</feature>
<dbReference type="GO" id="GO:0016491">
    <property type="term" value="F:oxidoreductase activity"/>
    <property type="evidence" value="ECO:0007669"/>
    <property type="project" value="InterPro"/>
</dbReference>
<dbReference type="CDD" id="cd05289">
    <property type="entry name" value="MDR_like_2"/>
    <property type="match status" value="1"/>
</dbReference>
<dbReference type="PANTHER" id="PTHR11695:SF294">
    <property type="entry name" value="RETICULON-4-INTERACTING PROTEIN 1, MITOCHONDRIAL"/>
    <property type="match status" value="1"/>
</dbReference>
<dbReference type="InterPro" id="IPR036291">
    <property type="entry name" value="NAD(P)-bd_dom_sf"/>
</dbReference>
<dbReference type="SUPFAM" id="SSF51735">
    <property type="entry name" value="NAD(P)-binding Rossmann-fold domains"/>
    <property type="match status" value="1"/>
</dbReference>
<protein>
    <submittedName>
        <fullName evidence="2">Alcohol dehydrogenase zinc-binding domain protein</fullName>
    </submittedName>
</protein>
<dbReference type="Gene3D" id="3.40.50.720">
    <property type="entry name" value="NAD(P)-binding Rossmann-like Domain"/>
    <property type="match status" value="1"/>
</dbReference>
<dbReference type="InterPro" id="IPR020843">
    <property type="entry name" value="ER"/>
</dbReference>
<dbReference type="InterPro" id="IPR013154">
    <property type="entry name" value="ADH-like_N"/>
</dbReference>
<dbReference type="Proteomes" id="UP000006844">
    <property type="component" value="Chromosome"/>
</dbReference>
<dbReference type="EMBL" id="CP002467">
    <property type="protein sequence ID" value="ADV82952.1"/>
    <property type="molecule type" value="Genomic_DNA"/>
</dbReference>